<dbReference type="InterPro" id="IPR037069">
    <property type="entry name" value="AcylCoA_DH/ox_N_sf"/>
</dbReference>
<dbReference type="OrthoDB" id="10254877at2759"/>
<dbReference type="Pfam" id="PF02771">
    <property type="entry name" value="Acyl-CoA_dh_N"/>
    <property type="match status" value="1"/>
</dbReference>
<organism evidence="2 3">
    <name type="scientific">Sphaerobolus stellatus (strain SS14)</name>
    <dbReference type="NCBI Taxonomy" id="990650"/>
    <lineage>
        <taxon>Eukaryota</taxon>
        <taxon>Fungi</taxon>
        <taxon>Dikarya</taxon>
        <taxon>Basidiomycota</taxon>
        <taxon>Agaricomycotina</taxon>
        <taxon>Agaricomycetes</taxon>
        <taxon>Phallomycetidae</taxon>
        <taxon>Geastrales</taxon>
        <taxon>Sphaerobolaceae</taxon>
        <taxon>Sphaerobolus</taxon>
    </lineage>
</organism>
<protein>
    <recommendedName>
        <fullName evidence="1">Acyl-CoA dehydrogenase/oxidase N-terminal domain-containing protein</fullName>
    </recommendedName>
</protein>
<dbReference type="SUPFAM" id="SSF56645">
    <property type="entry name" value="Acyl-CoA dehydrogenase NM domain-like"/>
    <property type="match status" value="1"/>
</dbReference>
<feature type="domain" description="Acyl-CoA dehydrogenase/oxidase N-terminal" evidence="1">
    <location>
        <begin position="13"/>
        <end position="68"/>
    </location>
</feature>
<keyword evidence="3" id="KW-1185">Reference proteome</keyword>
<dbReference type="HOGENOM" id="CLU_2321865_0_0_1"/>
<sequence length="99" mass="11627">MAFKPAESPYYNDSHHRLRTQVREYWDTKIIPYAEDWEKAGQVPAEVYNDFAQNGFVLPNLPRKYRGNKPLPGNIPDEEWDLFHSVVVSISELLQYLES</sequence>
<dbReference type="EMBL" id="KN837504">
    <property type="protein sequence ID" value="KIJ24303.1"/>
    <property type="molecule type" value="Genomic_DNA"/>
</dbReference>
<dbReference type="InterPro" id="IPR013786">
    <property type="entry name" value="AcylCoA_DH/ox_N"/>
</dbReference>
<reference evidence="2 3" key="1">
    <citation type="submission" date="2014-06" db="EMBL/GenBank/DDBJ databases">
        <title>Evolutionary Origins and Diversification of the Mycorrhizal Mutualists.</title>
        <authorList>
            <consortium name="DOE Joint Genome Institute"/>
            <consortium name="Mycorrhizal Genomics Consortium"/>
            <person name="Kohler A."/>
            <person name="Kuo A."/>
            <person name="Nagy L.G."/>
            <person name="Floudas D."/>
            <person name="Copeland A."/>
            <person name="Barry K.W."/>
            <person name="Cichocki N."/>
            <person name="Veneault-Fourrey C."/>
            <person name="LaButti K."/>
            <person name="Lindquist E.A."/>
            <person name="Lipzen A."/>
            <person name="Lundell T."/>
            <person name="Morin E."/>
            <person name="Murat C."/>
            <person name="Riley R."/>
            <person name="Ohm R."/>
            <person name="Sun H."/>
            <person name="Tunlid A."/>
            <person name="Henrissat B."/>
            <person name="Grigoriev I.V."/>
            <person name="Hibbett D.S."/>
            <person name="Martin F."/>
        </authorList>
    </citation>
    <scope>NUCLEOTIDE SEQUENCE [LARGE SCALE GENOMIC DNA]</scope>
    <source>
        <strain evidence="2 3">SS14</strain>
    </source>
</reference>
<name>A0A0C9T5U5_SPHS4</name>
<dbReference type="GO" id="GO:0050660">
    <property type="term" value="F:flavin adenine dinucleotide binding"/>
    <property type="evidence" value="ECO:0007669"/>
    <property type="project" value="InterPro"/>
</dbReference>
<gene>
    <name evidence="2" type="ORF">M422DRAFT_274944</name>
</gene>
<dbReference type="GO" id="GO:0016627">
    <property type="term" value="F:oxidoreductase activity, acting on the CH-CH group of donors"/>
    <property type="evidence" value="ECO:0007669"/>
    <property type="project" value="InterPro"/>
</dbReference>
<accession>A0A0C9T5U5</accession>
<evidence type="ECO:0000313" key="2">
    <source>
        <dbReference type="EMBL" id="KIJ24303.1"/>
    </source>
</evidence>
<dbReference type="Proteomes" id="UP000054279">
    <property type="component" value="Unassembled WGS sequence"/>
</dbReference>
<evidence type="ECO:0000313" key="3">
    <source>
        <dbReference type="Proteomes" id="UP000054279"/>
    </source>
</evidence>
<proteinExistence type="predicted"/>
<dbReference type="Gene3D" id="1.10.540.10">
    <property type="entry name" value="Acyl-CoA dehydrogenase/oxidase, N-terminal domain"/>
    <property type="match status" value="1"/>
</dbReference>
<dbReference type="AlphaFoldDB" id="A0A0C9T5U5"/>
<evidence type="ECO:0000259" key="1">
    <source>
        <dbReference type="Pfam" id="PF02771"/>
    </source>
</evidence>
<dbReference type="InterPro" id="IPR009100">
    <property type="entry name" value="AcylCoA_DH/oxidase_NM_dom_sf"/>
</dbReference>